<dbReference type="SUPFAM" id="SSF109854">
    <property type="entry name" value="DinB/YfiT-like putative metalloenzymes"/>
    <property type="match status" value="1"/>
</dbReference>
<feature type="domain" description="Glutaredoxin" evidence="1">
    <location>
        <begin position="8"/>
        <end position="64"/>
    </location>
</feature>
<dbReference type="EMBL" id="JABEPP010000001">
    <property type="protein sequence ID" value="NNM71599.1"/>
    <property type="molecule type" value="Genomic_DNA"/>
</dbReference>
<name>A0A849I5C1_9HYPH</name>
<proteinExistence type="predicted"/>
<dbReference type="PROSITE" id="PS51354">
    <property type="entry name" value="GLUTAREDOXIN_2"/>
    <property type="match status" value="1"/>
</dbReference>
<dbReference type="RefSeq" id="WP_171217042.1">
    <property type="nucleotide sequence ID" value="NZ_JABEPP010000001.1"/>
</dbReference>
<dbReference type="CDD" id="cd02976">
    <property type="entry name" value="NrdH"/>
    <property type="match status" value="1"/>
</dbReference>
<dbReference type="InterPro" id="IPR036249">
    <property type="entry name" value="Thioredoxin-like_sf"/>
</dbReference>
<accession>A0A849I5C1</accession>
<dbReference type="Proteomes" id="UP000564885">
    <property type="component" value="Unassembled WGS sequence"/>
</dbReference>
<dbReference type="AlphaFoldDB" id="A0A849I5C1"/>
<keyword evidence="3" id="KW-1185">Reference proteome</keyword>
<protein>
    <submittedName>
        <fullName evidence="2">NrdH-redoxin</fullName>
    </submittedName>
</protein>
<dbReference type="SUPFAM" id="SSF52833">
    <property type="entry name" value="Thioredoxin-like"/>
    <property type="match status" value="1"/>
</dbReference>
<evidence type="ECO:0000259" key="1">
    <source>
        <dbReference type="Pfam" id="PF00462"/>
    </source>
</evidence>
<comment type="caution">
    <text evidence="2">The sequence shown here is derived from an EMBL/GenBank/DDBJ whole genome shotgun (WGS) entry which is preliminary data.</text>
</comment>
<reference evidence="2 3" key="1">
    <citation type="submission" date="2020-04" db="EMBL/GenBank/DDBJ databases">
        <title>Enterovirga sp. isolate from soil.</title>
        <authorList>
            <person name="Chea S."/>
            <person name="Kim D.-U."/>
        </authorList>
    </citation>
    <scope>NUCLEOTIDE SEQUENCE [LARGE SCALE GENOMIC DNA]</scope>
    <source>
        <strain evidence="2 3">DB1703</strain>
    </source>
</reference>
<evidence type="ECO:0000313" key="2">
    <source>
        <dbReference type="EMBL" id="NNM71599.1"/>
    </source>
</evidence>
<organism evidence="2 3">
    <name type="scientific">Enterovirga aerilata</name>
    <dbReference type="NCBI Taxonomy" id="2730920"/>
    <lineage>
        <taxon>Bacteria</taxon>
        <taxon>Pseudomonadati</taxon>
        <taxon>Pseudomonadota</taxon>
        <taxon>Alphaproteobacteria</taxon>
        <taxon>Hyphomicrobiales</taxon>
        <taxon>Methylobacteriaceae</taxon>
        <taxon>Enterovirga</taxon>
    </lineage>
</organism>
<dbReference type="InterPro" id="IPR034660">
    <property type="entry name" value="DinB/YfiT-like"/>
</dbReference>
<dbReference type="Gene3D" id="3.40.30.10">
    <property type="entry name" value="Glutaredoxin"/>
    <property type="match status" value="1"/>
</dbReference>
<dbReference type="InterPro" id="IPR002109">
    <property type="entry name" value="Glutaredoxin"/>
</dbReference>
<sequence length="263" mass="29360">MLRSSDPVRVFWAPGCSSCLRTKEFLNRRGVPFESVNVKDNPEAMQQLLALGARSVPIVAQGSSFVYAQSLADIVAFLGLDVEAETRLPPAVLVDRLNNVLAAAERYMRQIPPEAVDVVFRNFFSPRALGQHTFRVTEAFVEAASIPTEYTYELMMRGTHGVKPGDDIPAYGRDVARRFKEWWAANPDPACQGRMTAYWGEQSMHEILERTAWHSAQHTRQLITVLDEFGVEPDGRLTAADLQGLPLPENVWGETEASREKAA</sequence>
<gene>
    <name evidence="2" type="ORF">HJG44_04190</name>
</gene>
<dbReference type="Pfam" id="PF00462">
    <property type="entry name" value="Glutaredoxin"/>
    <property type="match status" value="1"/>
</dbReference>
<evidence type="ECO:0000313" key="3">
    <source>
        <dbReference type="Proteomes" id="UP000564885"/>
    </source>
</evidence>